<dbReference type="AlphaFoldDB" id="A0A7C9HZA5"/>
<evidence type="ECO:0008006" key="4">
    <source>
        <dbReference type="Google" id="ProtNLM"/>
    </source>
</evidence>
<dbReference type="EMBL" id="WQLB01000018">
    <property type="protein sequence ID" value="MVN87750.1"/>
    <property type="molecule type" value="Genomic_DNA"/>
</dbReference>
<comment type="similarity">
    <text evidence="1">Belongs to the UPF0167 family.</text>
</comment>
<dbReference type="Proteomes" id="UP000483286">
    <property type="component" value="Unassembled WGS sequence"/>
</dbReference>
<evidence type="ECO:0000313" key="3">
    <source>
        <dbReference type="Proteomes" id="UP000483286"/>
    </source>
</evidence>
<keyword evidence="3" id="KW-1185">Reference proteome</keyword>
<evidence type="ECO:0000256" key="1">
    <source>
        <dbReference type="ARBA" id="ARBA00008525"/>
    </source>
</evidence>
<proteinExistence type="inferred from homology"/>
<dbReference type="RefSeq" id="WP_198170669.1">
    <property type="nucleotide sequence ID" value="NZ_WQLB01000018.1"/>
</dbReference>
<comment type="caution">
    <text evidence="2">The sequence shown here is derived from an EMBL/GenBank/DDBJ whole genome shotgun (WGS) entry which is preliminary data.</text>
</comment>
<evidence type="ECO:0000313" key="2">
    <source>
        <dbReference type="EMBL" id="MVN87750.1"/>
    </source>
</evidence>
<accession>A0A7C9HZA5</accession>
<gene>
    <name evidence="2" type="ORF">GO986_13375</name>
</gene>
<reference evidence="2 3" key="1">
    <citation type="submission" date="2019-12" db="EMBL/GenBank/DDBJ databases">
        <title>Deinococcus sp. HMF7620 Genome sequencing and assembly.</title>
        <authorList>
            <person name="Kang H."/>
            <person name="Kim H."/>
            <person name="Joh K."/>
        </authorList>
    </citation>
    <scope>NUCLEOTIDE SEQUENCE [LARGE SCALE GENOMIC DNA]</scope>
    <source>
        <strain evidence="2 3">HMF7620</strain>
    </source>
</reference>
<protein>
    <recommendedName>
        <fullName evidence="4">CbrC family protein</fullName>
    </recommendedName>
</protein>
<dbReference type="InterPro" id="IPR005363">
    <property type="entry name" value="UPF0167"/>
</dbReference>
<name>A0A7C9HZA5_9DEIO</name>
<dbReference type="Pfam" id="PF03691">
    <property type="entry name" value="UPF0167"/>
    <property type="match status" value="1"/>
</dbReference>
<sequence length="180" mass="19729">MNPALPVFRYHPDPLATGMIEPFDGECPCCEQERGYRYTSAPFAEEEWPDLCPWCIADGSATERFDAEFTDAAGVGGYGRWEEVPGAVVRIISTRTPGFSGWQQEQWWTHCGDGTAFLGRAGAAELARFPQFAAALREPLALPAEAWARFSQALDKGGSPTAYLFQCLHCGAYGGYMDAD</sequence>
<organism evidence="2 3">
    <name type="scientific">Deinococcus arboris</name>
    <dbReference type="NCBI Taxonomy" id="2682977"/>
    <lineage>
        <taxon>Bacteria</taxon>
        <taxon>Thermotogati</taxon>
        <taxon>Deinococcota</taxon>
        <taxon>Deinococci</taxon>
        <taxon>Deinococcales</taxon>
        <taxon>Deinococcaceae</taxon>
        <taxon>Deinococcus</taxon>
    </lineage>
</organism>